<protein>
    <submittedName>
        <fullName evidence="2">Uncharacterized protein</fullName>
    </submittedName>
</protein>
<evidence type="ECO:0000256" key="1">
    <source>
        <dbReference type="SAM" id="MobiDB-lite"/>
    </source>
</evidence>
<organism evidence="2">
    <name type="scientific">TTV-like mini virus</name>
    <dbReference type="NCBI Taxonomy" id="93678"/>
    <lineage>
        <taxon>Viruses</taxon>
        <taxon>Monodnaviria</taxon>
        <taxon>Shotokuvirae</taxon>
        <taxon>Commensaviricota</taxon>
        <taxon>Cardeaviricetes</taxon>
        <taxon>Sanitavirales</taxon>
        <taxon>Anelloviridae</taxon>
        <taxon>Betatorquevirus</taxon>
    </lineage>
</organism>
<feature type="compositionally biased region" description="Polar residues" evidence="1">
    <location>
        <begin position="18"/>
        <end position="33"/>
    </location>
</feature>
<name>A0A286Q709_9VIRU</name>
<feature type="compositionally biased region" description="Basic residues" evidence="1">
    <location>
        <begin position="34"/>
        <end position="55"/>
    </location>
</feature>
<evidence type="ECO:0000313" key="2">
    <source>
        <dbReference type="EMBL" id="APR63557.1"/>
    </source>
</evidence>
<proteinExistence type="predicted"/>
<feature type="compositionally biased region" description="Basic and acidic residues" evidence="1">
    <location>
        <begin position="1"/>
        <end position="16"/>
    </location>
</feature>
<reference evidence="2" key="1">
    <citation type="journal article" date="2017" name="Virus Genes">
        <title>Detection of a new species of torque teno mini virus from the gingival epithelium of patients with periodontitis.</title>
        <authorList>
            <person name="Zhang Y."/>
            <person name="Li F."/>
            <person name="Chen X."/>
            <person name="Shan T.L."/>
            <person name="Deng X.T."/>
            <person name="Delwart E."/>
            <person name="Feng X.P."/>
        </authorList>
    </citation>
    <scope>NUCLEOTIDE SEQUENCE</scope>
    <source>
        <strain evidence="2">TTMV-204</strain>
    </source>
</reference>
<dbReference type="EMBL" id="KU243129">
    <property type="protein sequence ID" value="APR63557.1"/>
    <property type="molecule type" value="Genomic_DNA"/>
</dbReference>
<sequence length="75" mass="8893">MKKTEYSQKKQQKDSKQTLNMNYLLQKEPNYNHQSKHTKHQKTRHRRRKKAKRRYSSSSSSSDSSTDRSSSSSSN</sequence>
<accession>A0A286Q709</accession>
<feature type="compositionally biased region" description="Low complexity" evidence="1">
    <location>
        <begin position="56"/>
        <end position="75"/>
    </location>
</feature>
<feature type="region of interest" description="Disordered" evidence="1">
    <location>
        <begin position="1"/>
        <end position="75"/>
    </location>
</feature>